<dbReference type="Proteomes" id="UP000707451">
    <property type="component" value="Unassembled WGS sequence"/>
</dbReference>
<gene>
    <name evidence="2" type="ORF">KI688_005038</name>
</gene>
<evidence type="ECO:0008006" key="4">
    <source>
        <dbReference type="Google" id="ProtNLM"/>
    </source>
</evidence>
<evidence type="ECO:0000313" key="3">
    <source>
        <dbReference type="Proteomes" id="UP000707451"/>
    </source>
</evidence>
<dbReference type="EMBL" id="JAHRHY010000018">
    <property type="protein sequence ID" value="KAG9062732.1"/>
    <property type="molecule type" value="Genomic_DNA"/>
</dbReference>
<feature type="region of interest" description="Disordered" evidence="1">
    <location>
        <begin position="248"/>
        <end position="289"/>
    </location>
</feature>
<keyword evidence="3" id="KW-1185">Reference proteome</keyword>
<feature type="compositionally biased region" description="Acidic residues" evidence="1">
    <location>
        <begin position="248"/>
        <end position="264"/>
    </location>
</feature>
<dbReference type="AlphaFoldDB" id="A0A9P7XKT6"/>
<sequence length="638" mass="72729">MATQCEQFFGIQELVDILTSFLTQLDLSRLARTSRTIYTCCTPALYKELSIVVRNGKLNVFNSKTGMAALARNIQHVRKAFFGVEEQAYYYNCVLAFEKLQFHQPTDMYPPQQRPKWLPPADPLQHELVPLPPLTNLQDFFFTFDTANNPYKLPSSLDHRAMVAQLSWMISLNHRNLVNLSIADIPKYGVREGEFRDLCRAISELTELRELDVSFETREVDIFQTGLDVFFSCRPSIRHLMIHVFEGGEEDDEVEEEDDGDDGTESDKEGQQEYQSRSRKDSHKVRDLVPLPRRQEPLSNLEMLKLWAIGAQDSTSDILSVFAHCPNIEELSIFSLAGYHEVDVIGEYIGKMCPRIESLSYGSRYDSAANDSLPFRIMDALPAQQLREVRCYGRFAEATTLSDNFPRLARHFDTLQQLALHRTGSISRISIASVFRECNNLESLLIECLGCIGCFIELSDAIDGPWNCLKLRQLKVSISECGLPVEAGVKPYYSRPTPIALSADETRHFARLGSLYQRIGALTELRELDLRMVTRIGQSHRGTRLDSEWVFHAMLSLGDAEAGRPGFLNQLAGLSKLEILNGSVCLDEEEAKVTIGWDEVRWMDMHWPRLVKAKFLTHRKHITAPFQWFSDRGKDNQA</sequence>
<name>A0A9P7XKT6_9FUNG</name>
<accession>A0A9P7XKT6</accession>
<dbReference type="SUPFAM" id="SSF52047">
    <property type="entry name" value="RNI-like"/>
    <property type="match status" value="1"/>
</dbReference>
<dbReference type="Gene3D" id="3.80.10.10">
    <property type="entry name" value="Ribonuclease Inhibitor"/>
    <property type="match status" value="1"/>
</dbReference>
<comment type="caution">
    <text evidence="2">The sequence shown here is derived from an EMBL/GenBank/DDBJ whole genome shotgun (WGS) entry which is preliminary data.</text>
</comment>
<evidence type="ECO:0000313" key="2">
    <source>
        <dbReference type="EMBL" id="KAG9062732.1"/>
    </source>
</evidence>
<protein>
    <recommendedName>
        <fullName evidence="4">F-box domain-containing protein</fullName>
    </recommendedName>
</protein>
<organism evidence="2 3">
    <name type="scientific">Linnemannia hyalina</name>
    <dbReference type="NCBI Taxonomy" id="64524"/>
    <lineage>
        <taxon>Eukaryota</taxon>
        <taxon>Fungi</taxon>
        <taxon>Fungi incertae sedis</taxon>
        <taxon>Mucoromycota</taxon>
        <taxon>Mortierellomycotina</taxon>
        <taxon>Mortierellomycetes</taxon>
        <taxon>Mortierellales</taxon>
        <taxon>Mortierellaceae</taxon>
        <taxon>Linnemannia</taxon>
    </lineage>
</organism>
<evidence type="ECO:0000256" key="1">
    <source>
        <dbReference type="SAM" id="MobiDB-lite"/>
    </source>
</evidence>
<proteinExistence type="predicted"/>
<feature type="compositionally biased region" description="Basic and acidic residues" evidence="1">
    <location>
        <begin position="265"/>
        <end position="287"/>
    </location>
</feature>
<dbReference type="OrthoDB" id="2377244at2759"/>
<dbReference type="InterPro" id="IPR032675">
    <property type="entry name" value="LRR_dom_sf"/>
</dbReference>
<reference evidence="2" key="1">
    <citation type="submission" date="2021-06" db="EMBL/GenBank/DDBJ databases">
        <title>Genome Sequence of Mortierella hyaline Strain SCG-10, a Cold-Adapted, Nitrate-Reducing Fungus Isolated from Soil in Minnesota, USA.</title>
        <authorList>
            <person name="Aldossari N."/>
        </authorList>
    </citation>
    <scope>NUCLEOTIDE SEQUENCE</scope>
    <source>
        <strain evidence="2">SCG-10</strain>
    </source>
</reference>